<dbReference type="RefSeq" id="XP_009060350.1">
    <property type="nucleotide sequence ID" value="XM_009062102.1"/>
</dbReference>
<dbReference type="Proteomes" id="UP000030746">
    <property type="component" value="Unassembled WGS sequence"/>
</dbReference>
<evidence type="ECO:0000313" key="2">
    <source>
        <dbReference type="EMBL" id="ESO89322.1"/>
    </source>
</evidence>
<protein>
    <recommendedName>
        <fullName evidence="4">Spaetzle domain-containing protein</fullName>
    </recommendedName>
</protein>
<organism evidence="2 3">
    <name type="scientific">Lottia gigantea</name>
    <name type="common">Giant owl limpet</name>
    <dbReference type="NCBI Taxonomy" id="225164"/>
    <lineage>
        <taxon>Eukaryota</taxon>
        <taxon>Metazoa</taxon>
        <taxon>Spiralia</taxon>
        <taxon>Lophotrochozoa</taxon>
        <taxon>Mollusca</taxon>
        <taxon>Gastropoda</taxon>
        <taxon>Patellogastropoda</taxon>
        <taxon>Lottioidea</taxon>
        <taxon>Lottiidae</taxon>
        <taxon>Lottia</taxon>
    </lineage>
</organism>
<accession>V3ZY26</accession>
<dbReference type="HOGENOM" id="CLU_1290289_0_0_1"/>
<dbReference type="KEGG" id="lgi:LOTGIDRAFT_154423"/>
<evidence type="ECO:0000313" key="3">
    <source>
        <dbReference type="Proteomes" id="UP000030746"/>
    </source>
</evidence>
<dbReference type="EMBL" id="KB202619">
    <property type="protein sequence ID" value="ESO89322.1"/>
    <property type="molecule type" value="Genomic_DNA"/>
</dbReference>
<sequence>MISGCLLVLLLCQTVTAFFGSGAFDMFQLMSGPVQKPACIWDMDHRVPEATPLGKEGICLDNLPTYDQIRIDIALERDSFARSFLRTVKRLYQPMNQTYFSQVTYGGQTFDYEDMCPVNPSLVHRVNVPDPRTGAIDICNVVNPYEQNIYRAECGMNCQMNGQSAVNHFCVPDGYIERYALVFCPSSMVQCRPARIKIPVGCSCKKYTCLKYLK</sequence>
<dbReference type="OrthoDB" id="6112159at2759"/>
<gene>
    <name evidence="2" type="ORF">LOTGIDRAFT_154423</name>
</gene>
<reference evidence="2 3" key="1">
    <citation type="journal article" date="2013" name="Nature">
        <title>Insights into bilaterian evolution from three spiralian genomes.</title>
        <authorList>
            <person name="Simakov O."/>
            <person name="Marletaz F."/>
            <person name="Cho S.J."/>
            <person name="Edsinger-Gonzales E."/>
            <person name="Havlak P."/>
            <person name="Hellsten U."/>
            <person name="Kuo D.H."/>
            <person name="Larsson T."/>
            <person name="Lv J."/>
            <person name="Arendt D."/>
            <person name="Savage R."/>
            <person name="Osoegawa K."/>
            <person name="de Jong P."/>
            <person name="Grimwood J."/>
            <person name="Chapman J.A."/>
            <person name="Shapiro H."/>
            <person name="Aerts A."/>
            <person name="Otillar R.P."/>
            <person name="Terry A.Y."/>
            <person name="Boore J.L."/>
            <person name="Grigoriev I.V."/>
            <person name="Lindberg D.R."/>
            <person name="Seaver E.C."/>
            <person name="Weisblat D.A."/>
            <person name="Putnam N.H."/>
            <person name="Rokhsar D.S."/>
        </authorList>
    </citation>
    <scope>NUCLEOTIDE SEQUENCE [LARGE SCALE GENOMIC DNA]</scope>
</reference>
<evidence type="ECO:0000256" key="1">
    <source>
        <dbReference type="SAM" id="SignalP"/>
    </source>
</evidence>
<dbReference type="GeneID" id="20236287"/>
<evidence type="ECO:0008006" key="4">
    <source>
        <dbReference type="Google" id="ProtNLM"/>
    </source>
</evidence>
<keyword evidence="3" id="KW-1185">Reference proteome</keyword>
<keyword evidence="1" id="KW-0732">Signal</keyword>
<dbReference type="OMA" id="EVQCIPA"/>
<proteinExistence type="predicted"/>
<dbReference type="AlphaFoldDB" id="V3ZY26"/>
<dbReference type="CTD" id="20236287"/>
<feature type="chain" id="PRO_5004716382" description="Spaetzle domain-containing protein" evidence="1">
    <location>
        <begin position="18"/>
        <end position="214"/>
    </location>
</feature>
<feature type="signal peptide" evidence="1">
    <location>
        <begin position="1"/>
        <end position="17"/>
    </location>
</feature>
<name>V3ZY26_LOTGI</name>